<name>A0A1G8S2M5_9GAMM</name>
<protein>
    <submittedName>
        <fullName evidence="1">Uncharacterized protein</fullName>
    </submittedName>
</protein>
<proteinExistence type="predicted"/>
<dbReference type="EMBL" id="FNEM01000006">
    <property type="protein sequence ID" value="SDJ23382.1"/>
    <property type="molecule type" value="Genomic_DNA"/>
</dbReference>
<evidence type="ECO:0000313" key="2">
    <source>
        <dbReference type="Proteomes" id="UP000199527"/>
    </source>
</evidence>
<evidence type="ECO:0000313" key="1">
    <source>
        <dbReference type="EMBL" id="SDJ23382.1"/>
    </source>
</evidence>
<dbReference type="Proteomes" id="UP000199527">
    <property type="component" value="Unassembled WGS sequence"/>
</dbReference>
<sequence>MEARPGVEPRSTDLQSAA</sequence>
<organism evidence="1 2">
    <name type="scientific">Ferrimonas sediminum</name>
    <dbReference type="NCBI Taxonomy" id="718193"/>
    <lineage>
        <taxon>Bacteria</taxon>
        <taxon>Pseudomonadati</taxon>
        <taxon>Pseudomonadota</taxon>
        <taxon>Gammaproteobacteria</taxon>
        <taxon>Alteromonadales</taxon>
        <taxon>Ferrimonadaceae</taxon>
        <taxon>Ferrimonas</taxon>
    </lineage>
</organism>
<keyword evidence="2" id="KW-1185">Reference proteome</keyword>
<reference evidence="2" key="1">
    <citation type="submission" date="2016-10" db="EMBL/GenBank/DDBJ databases">
        <authorList>
            <person name="Varghese N."/>
            <person name="Submissions S."/>
        </authorList>
    </citation>
    <scope>NUCLEOTIDE SEQUENCE [LARGE SCALE GENOMIC DNA]</scope>
    <source>
        <strain evidence="2">DSM 23317</strain>
    </source>
</reference>
<dbReference type="AlphaFoldDB" id="A0A1G8S2M5"/>
<accession>A0A1G8S2M5</accession>
<gene>
    <name evidence="1" type="ORF">SAMN04488540_10651</name>
</gene>